<dbReference type="GO" id="GO:0005739">
    <property type="term" value="C:mitochondrion"/>
    <property type="evidence" value="ECO:0007669"/>
    <property type="project" value="TreeGrafter"/>
</dbReference>
<dbReference type="SUPFAM" id="SSF51230">
    <property type="entry name" value="Single hybrid motif"/>
    <property type="match status" value="1"/>
</dbReference>
<dbReference type="InterPro" id="IPR011053">
    <property type="entry name" value="Single_hybrid_motif"/>
</dbReference>
<dbReference type="GO" id="GO:0005960">
    <property type="term" value="C:glycine cleavage complex"/>
    <property type="evidence" value="ECO:0007669"/>
    <property type="project" value="InterPro"/>
</dbReference>
<feature type="domain" description="Lipoyl-binding" evidence="4">
    <location>
        <begin position="83"/>
        <end position="165"/>
    </location>
</feature>
<accession>A0A9W8XY37</accession>
<dbReference type="PROSITE" id="PS50968">
    <property type="entry name" value="BIOTINYL_LIPOYL"/>
    <property type="match status" value="1"/>
</dbReference>
<evidence type="ECO:0000256" key="2">
    <source>
        <dbReference type="ARBA" id="ARBA00022823"/>
    </source>
</evidence>
<keyword evidence="3" id="KW-0809">Transit peptide</keyword>
<dbReference type="InterPro" id="IPR003016">
    <property type="entry name" value="2-oxoA_DH_lipoyl-BS"/>
</dbReference>
<sequence>MAARCSVARAARQLTSSAALRRPAPFVCQRWQQVNQKQRLFSGSAALKEKKYTEDHEWIDMSADGKTYTIRHQEFDLRTDDMEGTLGISEYAAKALGDVVYIELPQIDLEVSEGDAIGAVESVKSASDILTPITGTVAEVNSELENKPGNINKDPEGDAWIAKINVTEEPAGKLMSKSEYTEFTEEA</sequence>
<dbReference type="InterPro" id="IPR033753">
    <property type="entry name" value="GCV_H/Fam206"/>
</dbReference>
<dbReference type="CDD" id="cd06848">
    <property type="entry name" value="GCS_H"/>
    <property type="match status" value="1"/>
</dbReference>
<dbReference type="AlphaFoldDB" id="A0A9W8XY37"/>
<dbReference type="Proteomes" id="UP001140560">
    <property type="component" value="Unassembled WGS sequence"/>
</dbReference>
<keyword evidence="6" id="KW-1185">Reference proteome</keyword>
<evidence type="ECO:0000256" key="3">
    <source>
        <dbReference type="ARBA" id="ARBA00022946"/>
    </source>
</evidence>
<comment type="similarity">
    <text evidence="1">Belongs to the GcvH family.</text>
</comment>
<protein>
    <submittedName>
        <fullName evidence="5">Glycine cleavage system H-protein subunit</fullName>
    </submittedName>
</protein>
<dbReference type="EMBL" id="JAPEUY010000021">
    <property type="protein sequence ID" value="KAJ4362483.1"/>
    <property type="molecule type" value="Genomic_DNA"/>
</dbReference>
<gene>
    <name evidence="5" type="primary">GCV3</name>
    <name evidence="5" type="ORF">N0V83_010577</name>
</gene>
<evidence type="ECO:0000313" key="5">
    <source>
        <dbReference type="EMBL" id="KAJ4362483.1"/>
    </source>
</evidence>
<evidence type="ECO:0000259" key="4">
    <source>
        <dbReference type="PROSITE" id="PS50968"/>
    </source>
</evidence>
<dbReference type="Gene3D" id="2.40.50.100">
    <property type="match status" value="1"/>
</dbReference>
<dbReference type="Pfam" id="PF01597">
    <property type="entry name" value="GCV_H"/>
    <property type="match status" value="1"/>
</dbReference>
<dbReference type="PANTHER" id="PTHR11715:SF3">
    <property type="entry name" value="GLYCINE CLEAVAGE SYSTEM H PROTEIN-RELATED"/>
    <property type="match status" value="1"/>
</dbReference>
<dbReference type="PANTHER" id="PTHR11715">
    <property type="entry name" value="GLYCINE CLEAVAGE SYSTEM H PROTEIN"/>
    <property type="match status" value="1"/>
</dbReference>
<dbReference type="InterPro" id="IPR002930">
    <property type="entry name" value="GCV_H"/>
</dbReference>
<comment type="caution">
    <text evidence="5">The sequence shown here is derived from an EMBL/GenBank/DDBJ whole genome shotgun (WGS) entry which is preliminary data.</text>
</comment>
<keyword evidence="2" id="KW-0450">Lipoyl</keyword>
<evidence type="ECO:0000256" key="1">
    <source>
        <dbReference type="ARBA" id="ARBA00009249"/>
    </source>
</evidence>
<dbReference type="HAMAP" id="MF_00272">
    <property type="entry name" value="GcvH"/>
    <property type="match status" value="1"/>
</dbReference>
<reference evidence="5" key="1">
    <citation type="submission" date="2022-10" db="EMBL/GenBank/DDBJ databases">
        <title>Tapping the CABI collections for fungal endophytes: first genome assemblies for Collariella, Neodidymelliopsis, Ascochyta clinopodiicola, Didymella pomorum, Didymosphaeria variabile, Neocosmospora piperis and Neocucurbitaria cava.</title>
        <authorList>
            <person name="Hill R."/>
        </authorList>
    </citation>
    <scope>NUCLEOTIDE SEQUENCE</scope>
    <source>
        <strain evidence="5">IMI 356814</strain>
    </source>
</reference>
<evidence type="ECO:0000313" key="6">
    <source>
        <dbReference type="Proteomes" id="UP001140560"/>
    </source>
</evidence>
<organism evidence="5 6">
    <name type="scientific">Neocucurbitaria cava</name>
    <dbReference type="NCBI Taxonomy" id="798079"/>
    <lineage>
        <taxon>Eukaryota</taxon>
        <taxon>Fungi</taxon>
        <taxon>Dikarya</taxon>
        <taxon>Ascomycota</taxon>
        <taxon>Pezizomycotina</taxon>
        <taxon>Dothideomycetes</taxon>
        <taxon>Pleosporomycetidae</taxon>
        <taxon>Pleosporales</taxon>
        <taxon>Pleosporineae</taxon>
        <taxon>Cucurbitariaceae</taxon>
        <taxon>Neocucurbitaria</taxon>
    </lineage>
</organism>
<dbReference type="GO" id="GO:0009249">
    <property type="term" value="P:protein lipoylation"/>
    <property type="evidence" value="ECO:0007669"/>
    <property type="project" value="TreeGrafter"/>
</dbReference>
<dbReference type="OrthoDB" id="10264154at2759"/>
<dbReference type="InterPro" id="IPR000089">
    <property type="entry name" value="Biotin_lipoyl"/>
</dbReference>
<proteinExistence type="inferred from homology"/>
<dbReference type="GO" id="GO:0019464">
    <property type="term" value="P:glycine decarboxylation via glycine cleavage system"/>
    <property type="evidence" value="ECO:0007669"/>
    <property type="project" value="InterPro"/>
</dbReference>
<dbReference type="NCBIfam" id="NF002270">
    <property type="entry name" value="PRK01202.1"/>
    <property type="match status" value="1"/>
</dbReference>
<dbReference type="PROSITE" id="PS00189">
    <property type="entry name" value="LIPOYL"/>
    <property type="match status" value="1"/>
</dbReference>
<name>A0A9W8XY37_9PLEO</name>